<evidence type="ECO:0000259" key="17">
    <source>
        <dbReference type="Pfam" id="PF22466"/>
    </source>
</evidence>
<evidence type="ECO:0000256" key="11">
    <source>
        <dbReference type="ARBA" id="ARBA00023196"/>
    </source>
</evidence>
<keyword evidence="10" id="KW-0472">Membrane</keyword>
<dbReference type="GO" id="GO:0005634">
    <property type="term" value="C:nucleus"/>
    <property type="evidence" value="ECO:0007669"/>
    <property type="project" value="UniProtKB-SubCell"/>
</dbReference>
<keyword evidence="11" id="KW-0139">CF(1)</keyword>
<comment type="similarity">
    <text evidence="3">Belongs to the ATPase alpha/beta chains family.</text>
</comment>
<dbReference type="InterPro" id="IPR038437">
    <property type="entry name" value="GINS_Psf3_sf"/>
</dbReference>
<keyword evidence="7" id="KW-0375">Hydrogen ion transport</keyword>
<dbReference type="FunFam" id="3.40.50.300:FF:002432">
    <property type="entry name" value="ATP synthase subunit alpha, mitochondrial"/>
    <property type="match status" value="1"/>
</dbReference>
<evidence type="ECO:0000313" key="18">
    <source>
        <dbReference type="EMBL" id="KAH0819849.1"/>
    </source>
</evidence>
<dbReference type="InterPro" id="IPR000194">
    <property type="entry name" value="ATPase_F1/V1/A1_a/bsu_nucl-bd"/>
</dbReference>
<feature type="domain" description="ATPase F1/V1/A1 complex alpha/beta subunit nucleotide-binding" evidence="14">
    <location>
        <begin position="24"/>
        <end position="247"/>
    </location>
</feature>
<evidence type="ECO:0000259" key="16">
    <source>
        <dbReference type="Pfam" id="PF05916"/>
    </source>
</evidence>
<dbReference type="Gene3D" id="1.20.150.20">
    <property type="entry name" value="ATP synthase alpha/beta chain, C-terminal domain"/>
    <property type="match status" value="1"/>
</dbReference>
<keyword evidence="19" id="KW-1185">Reference proteome</keyword>
<evidence type="ECO:0000256" key="4">
    <source>
        <dbReference type="ARBA" id="ARBA00022448"/>
    </source>
</evidence>
<dbReference type="InterPro" id="IPR055221">
    <property type="entry name" value="PSF3_N"/>
</dbReference>
<protein>
    <recommendedName>
        <fullName evidence="20">ATP synthase subunit alpha</fullName>
    </recommendedName>
</protein>
<keyword evidence="13" id="KW-0066">ATP synthesis</keyword>
<comment type="caution">
    <text evidence="18">The sequence shown here is derived from an EMBL/GenBank/DDBJ whole genome shotgun (WGS) entry which is preliminary data.</text>
</comment>
<evidence type="ECO:0000256" key="1">
    <source>
        <dbReference type="ARBA" id="ARBA00004123"/>
    </source>
</evidence>
<dbReference type="InterPro" id="IPR000793">
    <property type="entry name" value="ATP_synth_asu_C"/>
</dbReference>
<feature type="domain" description="DNA replication complex GINS protein PSF3 N-terminal" evidence="17">
    <location>
        <begin position="383"/>
        <end position="434"/>
    </location>
</feature>
<dbReference type="CDD" id="cd01132">
    <property type="entry name" value="F1-ATPase_alpha_CD"/>
    <property type="match status" value="1"/>
</dbReference>
<dbReference type="Pfam" id="PF00006">
    <property type="entry name" value="ATP-synt_ab"/>
    <property type="match status" value="1"/>
</dbReference>
<dbReference type="InterPro" id="IPR038376">
    <property type="entry name" value="ATP_synth_asu_C_sf"/>
</dbReference>
<keyword evidence="9" id="KW-0406">Ion transport</keyword>
<evidence type="ECO:0000259" key="15">
    <source>
        <dbReference type="Pfam" id="PF00306"/>
    </source>
</evidence>
<evidence type="ECO:0008006" key="20">
    <source>
        <dbReference type="Google" id="ProtNLM"/>
    </source>
</evidence>
<dbReference type="NCBIfam" id="TIGR00962">
    <property type="entry name" value="atpA"/>
    <property type="match status" value="1"/>
</dbReference>
<evidence type="ECO:0000256" key="8">
    <source>
        <dbReference type="ARBA" id="ARBA00022840"/>
    </source>
</evidence>
<evidence type="ECO:0000256" key="12">
    <source>
        <dbReference type="ARBA" id="ARBA00023242"/>
    </source>
</evidence>
<evidence type="ECO:0000256" key="13">
    <source>
        <dbReference type="ARBA" id="ARBA00023310"/>
    </source>
</evidence>
<dbReference type="CDD" id="cd11713">
    <property type="entry name" value="GINS_A_psf3"/>
    <property type="match status" value="1"/>
</dbReference>
<dbReference type="SUPFAM" id="SSF160059">
    <property type="entry name" value="PriA/YqbF domain"/>
    <property type="match status" value="1"/>
</dbReference>
<dbReference type="Pfam" id="PF00306">
    <property type="entry name" value="ATP-synt_ab_C"/>
    <property type="match status" value="1"/>
</dbReference>
<dbReference type="Proteomes" id="UP000719412">
    <property type="component" value="Unassembled WGS sequence"/>
</dbReference>
<feature type="domain" description="GINS subunit" evidence="16">
    <location>
        <begin position="450"/>
        <end position="544"/>
    </location>
</feature>
<dbReference type="CDD" id="cd18113">
    <property type="entry name" value="ATP-synt_F1_alpha_C"/>
    <property type="match status" value="1"/>
</dbReference>
<dbReference type="Pfam" id="PF22466">
    <property type="entry name" value="PSF3_N"/>
    <property type="match status" value="1"/>
</dbReference>
<dbReference type="InterPro" id="IPR020003">
    <property type="entry name" value="ATPase_a/bsu_AS"/>
</dbReference>
<keyword evidence="8" id="KW-0067">ATP-binding</keyword>
<dbReference type="GO" id="GO:0005524">
    <property type="term" value="F:ATP binding"/>
    <property type="evidence" value="ECO:0007669"/>
    <property type="project" value="UniProtKB-KW"/>
</dbReference>
<reference evidence="18" key="2">
    <citation type="submission" date="2021-08" db="EMBL/GenBank/DDBJ databases">
        <authorList>
            <person name="Eriksson T."/>
        </authorList>
    </citation>
    <scope>NUCLEOTIDE SEQUENCE</scope>
    <source>
        <strain evidence="18">Stoneville</strain>
        <tissue evidence="18">Whole head</tissue>
    </source>
</reference>
<dbReference type="CDD" id="cd21693">
    <property type="entry name" value="GINS_B_Psf3"/>
    <property type="match status" value="1"/>
</dbReference>
<evidence type="ECO:0000256" key="3">
    <source>
        <dbReference type="ARBA" id="ARBA00008936"/>
    </source>
</evidence>
<sequence>MLLTAKAQSTPSSVSVWEPKLQTGIKAVDSLVPIGRGQRELIIGDRQTGKTALAIDTIINQKRFNDADDEKKKLYCIYVAIGQKRSTVAQILKRLTDTGAINYTIIVSATASDAAPLQYLAPYSGCAMGEYFRDSGKHALIIYDDLSKQAVAYRQMSLLLRRPPGREAYPGDVFYLHSRLLERAAKMSDAHGGGSLTALPVIETQAGDVSAYIPTNVISITDGQIFLETELFYKGIRPAINVGLSVSRVGSAAQTKAMKQVAGSMKLELAQYREVAAFAQFGSDLDAATQQLLNRGVRLTELLKQGQYVPMAIEEQVAVIYCGVRGHLDKVDPTKITVFEKEFSQHVKTNHQGVLQSIAKEGKITDETDAQLKKLTAYSPDYYSIDDILATQERIPCKFLQDVPKLGKLNPAVEEADLKSGTNLELPVWLALELTTTRQPIIAPDLPKFYKEAYREILKADPCAVDLHKFGLYFYELGSYAKQFDPRGDVAEILLHTFTLRFRQIMDLVDNVLSDPTITQRLDALECSMFKTAHDAKLKLTSWLNVSEVPMEAAAMVVNHKKRKRVDEDVF</sequence>
<organism evidence="18 19">
    <name type="scientific">Tenebrio molitor</name>
    <name type="common">Yellow mealworm beetle</name>
    <dbReference type="NCBI Taxonomy" id="7067"/>
    <lineage>
        <taxon>Eukaryota</taxon>
        <taxon>Metazoa</taxon>
        <taxon>Ecdysozoa</taxon>
        <taxon>Arthropoda</taxon>
        <taxon>Hexapoda</taxon>
        <taxon>Insecta</taxon>
        <taxon>Pterygota</taxon>
        <taxon>Neoptera</taxon>
        <taxon>Endopterygota</taxon>
        <taxon>Coleoptera</taxon>
        <taxon>Polyphaga</taxon>
        <taxon>Cucujiformia</taxon>
        <taxon>Tenebrionidae</taxon>
        <taxon>Tenebrio</taxon>
    </lineage>
</organism>
<gene>
    <name evidence="18" type="ORF">GEV33_002943</name>
</gene>
<proteinExistence type="inferred from homology"/>
<evidence type="ECO:0000256" key="2">
    <source>
        <dbReference type="ARBA" id="ARBA00004370"/>
    </source>
</evidence>
<dbReference type="PANTHER" id="PTHR48082">
    <property type="entry name" value="ATP SYNTHASE SUBUNIT ALPHA, MITOCHONDRIAL"/>
    <property type="match status" value="1"/>
</dbReference>
<keyword evidence="5" id="KW-0235">DNA replication</keyword>
<evidence type="ECO:0000256" key="9">
    <source>
        <dbReference type="ARBA" id="ARBA00023065"/>
    </source>
</evidence>
<dbReference type="PANTHER" id="PTHR48082:SF2">
    <property type="entry name" value="ATP SYNTHASE SUBUNIT ALPHA, MITOCHONDRIAL"/>
    <property type="match status" value="1"/>
</dbReference>
<dbReference type="InterPro" id="IPR036224">
    <property type="entry name" value="GINS_bundle-like_dom_sf"/>
</dbReference>
<feature type="domain" description="ATP synthase alpha subunit C-terminal" evidence="15">
    <location>
        <begin position="254"/>
        <end position="375"/>
    </location>
</feature>
<accession>A0A8J6LEG5</accession>
<keyword evidence="4" id="KW-0813">Transport</keyword>
<dbReference type="PROSITE" id="PS00152">
    <property type="entry name" value="ATPASE_ALPHA_BETA"/>
    <property type="match status" value="1"/>
</dbReference>
<dbReference type="Gene3D" id="3.40.50.300">
    <property type="entry name" value="P-loop containing nucleotide triphosphate hydrolases"/>
    <property type="match status" value="1"/>
</dbReference>
<dbReference type="SUPFAM" id="SSF47917">
    <property type="entry name" value="C-terminal domain of alpha and beta subunits of F1 ATP synthase"/>
    <property type="match status" value="1"/>
</dbReference>
<dbReference type="EMBL" id="JABDTM020013528">
    <property type="protein sequence ID" value="KAH0819849.1"/>
    <property type="molecule type" value="Genomic_DNA"/>
</dbReference>
<dbReference type="GO" id="GO:0043531">
    <property type="term" value="F:ADP binding"/>
    <property type="evidence" value="ECO:0007669"/>
    <property type="project" value="TreeGrafter"/>
</dbReference>
<dbReference type="InterPro" id="IPR021151">
    <property type="entry name" value="GINS_A"/>
</dbReference>
<dbReference type="GO" id="GO:0006260">
    <property type="term" value="P:DNA replication"/>
    <property type="evidence" value="ECO:0007669"/>
    <property type="project" value="UniProtKB-KW"/>
</dbReference>
<evidence type="ECO:0000313" key="19">
    <source>
        <dbReference type="Proteomes" id="UP000719412"/>
    </source>
</evidence>
<keyword evidence="6" id="KW-0547">Nucleotide-binding</keyword>
<comment type="subcellular location">
    <subcellularLocation>
        <location evidence="2">Membrane</location>
    </subcellularLocation>
    <subcellularLocation>
        <location evidence="1">Nucleus</location>
    </subcellularLocation>
</comment>
<name>A0A8J6LEG5_TENMO</name>
<reference evidence="18" key="1">
    <citation type="journal article" date="2020" name="J Insects Food Feed">
        <title>The yellow mealworm (Tenebrio molitor) genome: a resource for the emerging insects as food and feed industry.</title>
        <authorList>
            <person name="Eriksson T."/>
            <person name="Andere A."/>
            <person name="Kelstrup H."/>
            <person name="Emery V."/>
            <person name="Picard C."/>
        </authorList>
    </citation>
    <scope>NUCLEOTIDE SEQUENCE</scope>
    <source>
        <strain evidence="18">Stoneville</strain>
        <tissue evidence="18">Whole head</tissue>
    </source>
</reference>
<evidence type="ECO:0000256" key="7">
    <source>
        <dbReference type="ARBA" id="ARBA00022781"/>
    </source>
</evidence>
<dbReference type="InterPro" id="IPR033732">
    <property type="entry name" value="ATP_synth_F1_a_nt-bd_dom"/>
</dbReference>
<dbReference type="Gene3D" id="1.20.58.2050">
    <property type="match status" value="1"/>
</dbReference>
<dbReference type="GO" id="GO:0045259">
    <property type="term" value="C:proton-transporting ATP synthase complex"/>
    <property type="evidence" value="ECO:0007669"/>
    <property type="project" value="UniProtKB-KW"/>
</dbReference>
<dbReference type="SUPFAM" id="SSF52540">
    <property type="entry name" value="P-loop containing nucleoside triphosphate hydrolases"/>
    <property type="match status" value="1"/>
</dbReference>
<keyword evidence="12" id="KW-0539">Nucleus</keyword>
<dbReference type="AlphaFoldDB" id="A0A8J6LEG5"/>
<dbReference type="SUPFAM" id="SSF158573">
    <property type="entry name" value="GINS helical bundle-like"/>
    <property type="match status" value="1"/>
</dbReference>
<evidence type="ECO:0000259" key="14">
    <source>
        <dbReference type="Pfam" id="PF00006"/>
    </source>
</evidence>
<dbReference type="GO" id="GO:0046933">
    <property type="term" value="F:proton-transporting ATP synthase activity, rotational mechanism"/>
    <property type="evidence" value="ECO:0007669"/>
    <property type="project" value="InterPro"/>
</dbReference>
<dbReference type="Pfam" id="PF05916">
    <property type="entry name" value="Sld5"/>
    <property type="match status" value="1"/>
</dbReference>
<dbReference type="FunFam" id="1.20.150.20:FF:000001">
    <property type="entry name" value="ATP synthase subunit alpha"/>
    <property type="match status" value="1"/>
</dbReference>
<evidence type="ECO:0000256" key="6">
    <source>
        <dbReference type="ARBA" id="ARBA00022741"/>
    </source>
</evidence>
<dbReference type="InterPro" id="IPR027417">
    <property type="entry name" value="P-loop_NTPase"/>
</dbReference>
<dbReference type="InterPro" id="IPR005294">
    <property type="entry name" value="ATP_synth_F1_asu"/>
</dbReference>
<evidence type="ECO:0000256" key="10">
    <source>
        <dbReference type="ARBA" id="ARBA00023136"/>
    </source>
</evidence>
<evidence type="ECO:0000256" key="5">
    <source>
        <dbReference type="ARBA" id="ARBA00022705"/>
    </source>
</evidence>